<dbReference type="GO" id="GO:0042555">
    <property type="term" value="C:MCM complex"/>
    <property type="evidence" value="ECO:0007669"/>
    <property type="project" value="TreeGrafter"/>
</dbReference>
<dbReference type="Gene3D" id="3.30.70.330">
    <property type="match status" value="1"/>
</dbReference>
<dbReference type="GO" id="GO:0003697">
    <property type="term" value="F:single-stranded DNA binding"/>
    <property type="evidence" value="ECO:0007669"/>
    <property type="project" value="TreeGrafter"/>
</dbReference>
<dbReference type="PANTHER" id="PTHR11630:SF44">
    <property type="entry name" value="DNA REPLICATION LICENSING FACTOR MCM2"/>
    <property type="match status" value="1"/>
</dbReference>
<evidence type="ECO:0000313" key="4">
    <source>
        <dbReference type="EMBL" id="KAE8668572.1"/>
    </source>
</evidence>
<name>A0A6A2X1J1_HIBSY</name>
<dbReference type="PROSITE" id="PS50051">
    <property type="entry name" value="MCM_2"/>
    <property type="match status" value="1"/>
</dbReference>
<evidence type="ECO:0000313" key="5">
    <source>
        <dbReference type="Proteomes" id="UP000436088"/>
    </source>
</evidence>
<dbReference type="GO" id="GO:0005634">
    <property type="term" value="C:nucleus"/>
    <property type="evidence" value="ECO:0007669"/>
    <property type="project" value="TreeGrafter"/>
</dbReference>
<keyword evidence="5" id="KW-1185">Reference proteome</keyword>
<dbReference type="SUPFAM" id="SSF54928">
    <property type="entry name" value="RNA-binding domain, RBD"/>
    <property type="match status" value="1"/>
</dbReference>
<dbReference type="InterPro" id="IPR012677">
    <property type="entry name" value="Nucleotide-bd_a/b_plait_sf"/>
</dbReference>
<feature type="domain" description="MCM C-terminal AAA(+) ATPase" evidence="3">
    <location>
        <begin position="104"/>
        <end position="146"/>
    </location>
</feature>
<dbReference type="AlphaFoldDB" id="A0A6A2X1J1"/>
<evidence type="ECO:0000259" key="3">
    <source>
        <dbReference type="PROSITE" id="PS50051"/>
    </source>
</evidence>
<dbReference type="Proteomes" id="UP000436088">
    <property type="component" value="Unassembled WGS sequence"/>
</dbReference>
<dbReference type="GO" id="GO:0000727">
    <property type="term" value="P:double-strand break repair via break-induced replication"/>
    <property type="evidence" value="ECO:0007669"/>
    <property type="project" value="TreeGrafter"/>
</dbReference>
<dbReference type="GO" id="GO:0043138">
    <property type="term" value="F:3'-5' DNA helicase activity"/>
    <property type="evidence" value="ECO:0007669"/>
    <property type="project" value="TreeGrafter"/>
</dbReference>
<dbReference type="Gene3D" id="3.40.50.300">
    <property type="entry name" value="P-loop containing nucleotide triphosphate hydrolases"/>
    <property type="match status" value="1"/>
</dbReference>
<evidence type="ECO:0000256" key="1">
    <source>
        <dbReference type="ARBA" id="ARBA00022741"/>
    </source>
</evidence>
<comment type="caution">
    <text evidence="4">The sequence shown here is derived from an EMBL/GenBank/DDBJ whole genome shotgun (WGS) entry which is preliminary data.</text>
</comment>
<dbReference type="GO" id="GO:0017116">
    <property type="term" value="F:single-stranded DNA helicase activity"/>
    <property type="evidence" value="ECO:0007669"/>
    <property type="project" value="TreeGrafter"/>
</dbReference>
<keyword evidence="1" id="KW-0547">Nucleotide-binding</keyword>
<dbReference type="InterPro" id="IPR027417">
    <property type="entry name" value="P-loop_NTPase"/>
</dbReference>
<organism evidence="4 5">
    <name type="scientific">Hibiscus syriacus</name>
    <name type="common">Rose of Sharon</name>
    <dbReference type="NCBI Taxonomy" id="106335"/>
    <lineage>
        <taxon>Eukaryota</taxon>
        <taxon>Viridiplantae</taxon>
        <taxon>Streptophyta</taxon>
        <taxon>Embryophyta</taxon>
        <taxon>Tracheophyta</taxon>
        <taxon>Spermatophyta</taxon>
        <taxon>Magnoliopsida</taxon>
        <taxon>eudicotyledons</taxon>
        <taxon>Gunneridae</taxon>
        <taxon>Pentapetalae</taxon>
        <taxon>rosids</taxon>
        <taxon>malvids</taxon>
        <taxon>Malvales</taxon>
        <taxon>Malvaceae</taxon>
        <taxon>Malvoideae</taxon>
        <taxon>Hibiscus</taxon>
    </lineage>
</organism>
<dbReference type="SMART" id="SM00350">
    <property type="entry name" value="MCM"/>
    <property type="match status" value="1"/>
</dbReference>
<protein>
    <recommendedName>
        <fullName evidence="3">MCM C-terminal AAA(+) ATPase domain-containing protein</fullName>
    </recommendedName>
</protein>
<dbReference type="GO" id="GO:1902975">
    <property type="term" value="P:mitotic DNA replication initiation"/>
    <property type="evidence" value="ECO:0007669"/>
    <property type="project" value="TreeGrafter"/>
</dbReference>
<dbReference type="PANTHER" id="PTHR11630">
    <property type="entry name" value="DNA REPLICATION LICENSING FACTOR MCM FAMILY MEMBER"/>
    <property type="match status" value="1"/>
</dbReference>
<reference evidence="4" key="1">
    <citation type="submission" date="2019-09" db="EMBL/GenBank/DDBJ databases">
        <title>Draft genome information of white flower Hibiscus syriacus.</title>
        <authorList>
            <person name="Kim Y.-M."/>
        </authorList>
    </citation>
    <scope>NUCLEOTIDE SEQUENCE [LARGE SCALE GENOMIC DNA]</scope>
    <source>
        <strain evidence="4">YM2019G1</strain>
    </source>
</reference>
<accession>A0A6A2X1J1</accession>
<sequence>MLVTHHRGDVDGRCHGSKASGVFVRGVVAVLKCRNGRVAFWNQRRRLRTSGGGGGSSSARLPILMPLHSSKLSLNMDVLYRTGSLGSVSSKGTLYGKDSNASSYDSSKTFSQNVELTDPIISRFDILCVVKDVIDPVTDEMLAQFVVDSHFRSQSKGAINMDDKAFIESQEETRASAGLADSKILSQELLRKYLTYVKLNIFTRFHEKDMAKLVLARESLRGNELGVSLQLSGSWKGPSTSNCWRHIFFSIEGANFHSSKALRKFSLLLGSRHFCFHPSFHLFLRRPPTFIIAIRCPPSTVRLPPPTASLRHPFAAVFPQEDRFPTLIPLSRLDFQGHLFGVALNALVFRFTPEFITNTSSFLWARLILANKTLVFYFPDSWSFYLFFMWDAGIPPSLQQNLLRWLPGFEDSQLSYKGEKPKGFVLFSNAEFAVAAKDVLQKMVFDSKLKSLLHIEMARKNLVVKRGIITDSDALDKYGRFPVPPVLPLPNTACVASPSIYVPVKTECCDEKSAVDGVHEGTRESTTKEYSIDKSGCYTLFVENLPEKIHWKRFGSLICSHGQVLDAFFL</sequence>
<evidence type="ECO:0000256" key="2">
    <source>
        <dbReference type="ARBA" id="ARBA00022840"/>
    </source>
</evidence>
<dbReference type="EMBL" id="VEPZ02001545">
    <property type="protein sequence ID" value="KAE8668572.1"/>
    <property type="molecule type" value="Genomic_DNA"/>
</dbReference>
<dbReference type="Pfam" id="PF00493">
    <property type="entry name" value="MCM"/>
    <property type="match status" value="1"/>
</dbReference>
<dbReference type="InterPro" id="IPR031327">
    <property type="entry name" value="MCM"/>
</dbReference>
<gene>
    <name evidence="4" type="ORF">F3Y22_tig00112293pilonHSYRG00235</name>
</gene>
<dbReference type="GO" id="GO:0005524">
    <property type="term" value="F:ATP binding"/>
    <property type="evidence" value="ECO:0007669"/>
    <property type="project" value="UniProtKB-KW"/>
</dbReference>
<proteinExistence type="predicted"/>
<dbReference type="InterPro" id="IPR001208">
    <property type="entry name" value="MCM_dom"/>
</dbReference>
<dbReference type="InterPro" id="IPR035979">
    <property type="entry name" value="RBD_domain_sf"/>
</dbReference>
<keyword evidence="2" id="KW-0067">ATP-binding</keyword>